<accession>A0ACC2XLN9</accession>
<sequence>MPARNIKSRYRRIVADRSTAFVTRLVRLPSVSSITFLLGLGASIWVMVGYFGLKMKENALRVAGERRKNDRVKTHFQATLSNISFTVYALLPTLSAQLLSHLNVESLTDELKTLANATASDASKPARMTDSGMASWAASSDSDANSKSLESSAMLSSTGGDRESEGQSHGEANSTTHGLGIHTDAHEAGGAGSSWVQEFSTSQSQQAGPAIESDMSDLGATSVGEDGALNSAYSQSISLPPTSPSTSSISPFSSQEGTHPEQASLDHPDQAAHPASSPVPASSVSISASNESFTDQSSEAGSSPPYLHSPPGSPSVSPFRRPKRAPKDNDLPLKVEEPLLVSEEPHGESAQAVSLPDDHPAAPLKPKKTKAQLWNEIKVKSITRSITAIYLLPLLQLQTTSQLTLLSRLHLLRTFSAEHHGIAPADVDEEDDDVSVFSATTPQPSTASKLTKAKNAIIRPWSYFSLQEMGLQDIAEEENQVSSDGLTGLVGGIWRGMVSTVAGEATSTLGSTADVALHGGPLHARLDSETERLFLCVSWWFLHVGWRILEEEAERAVAKVCKSLPLKKEMTLEDWNGTMNDIRRKMDESLNSSNIEIVQGTLLGQIAREIYNQPAFQQSPLGSGFTTGATIQELSSKKLVQCLPCLTRWSERVWQAVPDEAIDVSEAQDDSQP</sequence>
<reference evidence="1" key="1">
    <citation type="submission" date="2023-04" db="EMBL/GenBank/DDBJ databases">
        <title>Draft Genome sequencing of Naganishia species isolated from polar environments using Oxford Nanopore Technology.</title>
        <authorList>
            <person name="Leo P."/>
            <person name="Venkateswaran K."/>
        </authorList>
    </citation>
    <scope>NUCLEOTIDE SEQUENCE</scope>
    <source>
        <strain evidence="1">MNA-CCFEE 5425</strain>
    </source>
</reference>
<protein>
    <submittedName>
        <fullName evidence="1">Uncharacterized protein</fullName>
    </submittedName>
</protein>
<proteinExistence type="predicted"/>
<dbReference type="Proteomes" id="UP001243375">
    <property type="component" value="Unassembled WGS sequence"/>
</dbReference>
<dbReference type="EMBL" id="JASBWU010000002">
    <property type="protein sequence ID" value="KAJ9124291.1"/>
    <property type="molecule type" value="Genomic_DNA"/>
</dbReference>
<evidence type="ECO:0000313" key="1">
    <source>
        <dbReference type="EMBL" id="KAJ9124291.1"/>
    </source>
</evidence>
<comment type="caution">
    <text evidence="1">The sequence shown here is derived from an EMBL/GenBank/DDBJ whole genome shotgun (WGS) entry which is preliminary data.</text>
</comment>
<evidence type="ECO:0000313" key="2">
    <source>
        <dbReference type="Proteomes" id="UP001243375"/>
    </source>
</evidence>
<keyword evidence="2" id="KW-1185">Reference proteome</keyword>
<organism evidence="1 2">
    <name type="scientific">Naganishia vaughanmartiniae</name>
    <dbReference type="NCBI Taxonomy" id="1424756"/>
    <lineage>
        <taxon>Eukaryota</taxon>
        <taxon>Fungi</taxon>
        <taxon>Dikarya</taxon>
        <taxon>Basidiomycota</taxon>
        <taxon>Agaricomycotina</taxon>
        <taxon>Tremellomycetes</taxon>
        <taxon>Filobasidiales</taxon>
        <taxon>Filobasidiaceae</taxon>
        <taxon>Naganishia</taxon>
    </lineage>
</organism>
<gene>
    <name evidence="1" type="ORF">QFC22_001091</name>
</gene>
<name>A0ACC2XLN9_9TREE</name>